<gene>
    <name evidence="6" type="ORF">ABW22_05100</name>
</gene>
<reference evidence="6 7" key="1">
    <citation type="journal article" date="2015" name="Appl. Environ. Microbiol.">
        <title>Aerobic and Anaerobic Thiosulfate Oxidation by a Cold-Adapted, Subglacial Chemoautotroph.</title>
        <authorList>
            <person name="Harrold Z.R."/>
            <person name="Skidmore M.L."/>
            <person name="Hamilton T.L."/>
            <person name="Desch L."/>
            <person name="Amada K."/>
            <person name="van Gelder W."/>
            <person name="Glover K."/>
            <person name="Roden E.E."/>
            <person name="Boyd E.S."/>
        </authorList>
    </citation>
    <scope>NUCLEOTIDE SEQUENCE [LARGE SCALE GENOMIC DNA]</scope>
    <source>
        <strain evidence="6 7">RG</strain>
    </source>
</reference>
<sequence length="126" mass="13872">MNPPRDRRTHAVQAEALYLINLLLAPGLAFLVLLWLARRHRASVNPLTRSHLRQTLTVSVWAGLLLVGVPAIIALVGNLDHPATWIVLLLYVLCCHATLVLLGVLGLSRAIAGETFVYPLLGSRKW</sequence>
<evidence type="ECO:0000256" key="1">
    <source>
        <dbReference type="ARBA" id="ARBA00004141"/>
    </source>
</evidence>
<name>A0A106BRA4_THIDE</name>
<dbReference type="PATRIC" id="fig|36861.3.peg.483"/>
<comment type="caution">
    <text evidence="6">The sequence shown here is derived from an EMBL/GenBank/DDBJ whole genome shotgun (WGS) entry which is preliminary data.</text>
</comment>
<comment type="subcellular location">
    <subcellularLocation>
        <location evidence="1">Membrane</location>
        <topology evidence="1">Multi-pass membrane protein</topology>
    </subcellularLocation>
</comment>
<dbReference type="EMBL" id="LDUG01000017">
    <property type="protein sequence ID" value="KVW97194.1"/>
    <property type="molecule type" value="Genomic_DNA"/>
</dbReference>
<keyword evidence="2 5" id="KW-0812">Transmembrane</keyword>
<feature type="transmembrane region" description="Helical" evidence="5">
    <location>
        <begin position="83"/>
        <end position="107"/>
    </location>
</feature>
<evidence type="ECO:0000313" key="6">
    <source>
        <dbReference type="EMBL" id="KVW97194.1"/>
    </source>
</evidence>
<evidence type="ECO:0000256" key="3">
    <source>
        <dbReference type="ARBA" id="ARBA00022989"/>
    </source>
</evidence>
<evidence type="ECO:0000313" key="7">
    <source>
        <dbReference type="Proteomes" id="UP000064243"/>
    </source>
</evidence>
<dbReference type="STRING" id="1123392.GCA_000376425_01616"/>
<dbReference type="InterPro" id="IPR019109">
    <property type="entry name" value="MamF_MmsF"/>
</dbReference>
<keyword evidence="4 5" id="KW-0472">Membrane</keyword>
<feature type="transmembrane region" description="Helical" evidence="5">
    <location>
        <begin position="58"/>
        <end position="77"/>
    </location>
</feature>
<dbReference type="RefSeq" id="WP_059752679.1">
    <property type="nucleotide sequence ID" value="NZ_LDUG01000017.1"/>
</dbReference>
<protein>
    <submittedName>
        <fullName evidence="6">Cytochrome C oxidase subunit III</fullName>
    </submittedName>
</protein>
<evidence type="ECO:0000256" key="2">
    <source>
        <dbReference type="ARBA" id="ARBA00022692"/>
    </source>
</evidence>
<feature type="transmembrane region" description="Helical" evidence="5">
    <location>
        <begin position="16"/>
        <end position="37"/>
    </location>
</feature>
<evidence type="ECO:0000256" key="5">
    <source>
        <dbReference type="SAM" id="Phobius"/>
    </source>
</evidence>
<keyword evidence="7" id="KW-1185">Reference proteome</keyword>
<organism evidence="6 7">
    <name type="scientific">Thiobacillus denitrificans</name>
    <dbReference type="NCBI Taxonomy" id="36861"/>
    <lineage>
        <taxon>Bacteria</taxon>
        <taxon>Pseudomonadati</taxon>
        <taxon>Pseudomonadota</taxon>
        <taxon>Betaproteobacteria</taxon>
        <taxon>Nitrosomonadales</taxon>
        <taxon>Thiobacillaceae</taxon>
        <taxon>Thiobacillus</taxon>
    </lineage>
</organism>
<proteinExistence type="predicted"/>
<dbReference type="OrthoDB" id="8778085at2"/>
<evidence type="ECO:0000256" key="4">
    <source>
        <dbReference type="ARBA" id="ARBA00023136"/>
    </source>
</evidence>
<dbReference type="Proteomes" id="UP000064243">
    <property type="component" value="Unassembled WGS sequence"/>
</dbReference>
<dbReference type="Pfam" id="PF09685">
    <property type="entry name" value="MamF_MmsF"/>
    <property type="match status" value="1"/>
</dbReference>
<accession>A0A106BRA4</accession>
<dbReference type="AlphaFoldDB" id="A0A106BRA4"/>
<keyword evidence="3 5" id="KW-1133">Transmembrane helix</keyword>